<dbReference type="RefSeq" id="WP_248948984.1">
    <property type="nucleotide sequence ID" value="NZ_JAKILB010000002.1"/>
</dbReference>
<organism evidence="1 2">
    <name type="scientific">Shewanella pneumatophori</name>
    <dbReference type="NCBI Taxonomy" id="314092"/>
    <lineage>
        <taxon>Bacteria</taxon>
        <taxon>Pseudomonadati</taxon>
        <taxon>Pseudomonadota</taxon>
        <taxon>Gammaproteobacteria</taxon>
        <taxon>Alteromonadales</taxon>
        <taxon>Shewanellaceae</taxon>
        <taxon>Shewanella</taxon>
    </lineage>
</organism>
<proteinExistence type="predicted"/>
<accession>A0A9X1ZKZ5</accession>
<dbReference type="InterPro" id="IPR021432">
    <property type="entry name" value="DUF3081"/>
</dbReference>
<dbReference type="EMBL" id="JAKILB010000002">
    <property type="protein sequence ID" value="MCL1137871.1"/>
    <property type="molecule type" value="Genomic_DNA"/>
</dbReference>
<evidence type="ECO:0000313" key="1">
    <source>
        <dbReference type="EMBL" id="MCL1137871.1"/>
    </source>
</evidence>
<keyword evidence="2" id="KW-1185">Reference proteome</keyword>
<protein>
    <submittedName>
        <fullName evidence="1">DUF3081 domain-containing protein</fullName>
    </submittedName>
</protein>
<comment type="caution">
    <text evidence="1">The sequence shown here is derived from an EMBL/GenBank/DDBJ whole genome shotgun (WGS) entry which is preliminary data.</text>
</comment>
<dbReference type="Pfam" id="PF11280">
    <property type="entry name" value="DUF3081"/>
    <property type="match status" value="1"/>
</dbReference>
<reference evidence="1" key="1">
    <citation type="submission" date="2022-01" db="EMBL/GenBank/DDBJ databases">
        <title>Whole genome-based taxonomy of the Shewanellaceae.</title>
        <authorList>
            <person name="Martin-Rodriguez A.J."/>
        </authorList>
    </citation>
    <scope>NUCLEOTIDE SEQUENCE</scope>
    <source>
        <strain evidence="1">KCTC 23973</strain>
    </source>
</reference>
<evidence type="ECO:0000313" key="2">
    <source>
        <dbReference type="Proteomes" id="UP001139293"/>
    </source>
</evidence>
<name>A0A9X1ZKZ5_9GAMM</name>
<dbReference type="AlphaFoldDB" id="A0A9X1ZKZ5"/>
<sequence>MSLSKHLFVFNYVITNGINRDGKYYCDGLSAWHDLDGYTCYLGYKDLVMTLFFHGRFAYEYQKRLTYNDFNSLVDNRFRQLSQPQ</sequence>
<gene>
    <name evidence="1" type="ORF">L2740_04820</name>
</gene>
<dbReference type="Proteomes" id="UP001139293">
    <property type="component" value="Unassembled WGS sequence"/>
</dbReference>